<dbReference type="Proteomes" id="UP001178507">
    <property type="component" value="Unassembled WGS sequence"/>
</dbReference>
<protein>
    <submittedName>
        <fullName evidence="4">Uncharacterized protein</fullName>
    </submittedName>
</protein>
<evidence type="ECO:0000313" key="4">
    <source>
        <dbReference type="EMBL" id="CAJ1395597.1"/>
    </source>
</evidence>
<accession>A0AA36IX47</accession>
<sequence>MRTATTRAISSWATTLATVLAATSASNFVALARQIQFMDLTTEIQGTPDVYNQFSQHLKAFNFDFTQYLPDMGLPSFEDVQEYRGKVIEQLQDSMHLGQMKTAGTLVLQYCYALTADPNGQGRLAANAILAEHPKGTADLIASLKEMQGSVFSDTKKAQVLDDAAVAVEQKAGNISRLLRGVKHYPGDVSGDPKSIRRLEEDVMARRLGDEDSALLVVEWTDKQWEKFIKDAIKKNVSKDAFQTAFELVPCDTSPMREVVPFLYLMHEMELIRRMMHSYTGTFLLMFLFVTLLGGSYIAYYQTVMKSSQRRLRMLEPGFLSIFVLDMGLIGFTRSAAKMLTQNCLVTFFFWKPERFQIQIFVAVGILMYPVLFVLVTCWMIWDVTIKDAGRSADETDEVEIHGDDLHTKMVFNEDIEQWIDPAAKEIKVTLEPPIPSWVLVASDALTSHVRSCIPVLTEKGEAISFKHEHQEKVKEAQHLNRANLEEEADQLEEKLNASQRATVTKRAAAMREERAKKIHAEKVALGNSFRGIYGTFGQMYR</sequence>
<reference evidence="4" key="1">
    <citation type="submission" date="2023-08" db="EMBL/GenBank/DDBJ databases">
        <authorList>
            <person name="Chen Y."/>
            <person name="Shah S."/>
            <person name="Dougan E. K."/>
            <person name="Thang M."/>
            <person name="Chan C."/>
        </authorList>
    </citation>
    <scope>NUCLEOTIDE SEQUENCE</scope>
</reference>
<feature type="transmembrane region" description="Helical" evidence="2">
    <location>
        <begin position="319"/>
        <end position="337"/>
    </location>
</feature>
<feature type="signal peptide" evidence="3">
    <location>
        <begin position="1"/>
        <end position="25"/>
    </location>
</feature>
<evidence type="ECO:0000256" key="3">
    <source>
        <dbReference type="SAM" id="SignalP"/>
    </source>
</evidence>
<keyword evidence="2" id="KW-1133">Transmembrane helix</keyword>
<dbReference type="EMBL" id="CAUJNA010003204">
    <property type="protein sequence ID" value="CAJ1395597.1"/>
    <property type="molecule type" value="Genomic_DNA"/>
</dbReference>
<keyword evidence="2" id="KW-0812">Transmembrane</keyword>
<proteinExistence type="predicted"/>
<feature type="transmembrane region" description="Helical" evidence="2">
    <location>
        <begin position="357"/>
        <end position="382"/>
    </location>
</feature>
<comment type="caution">
    <text evidence="4">The sequence shown here is derived from an EMBL/GenBank/DDBJ whole genome shotgun (WGS) entry which is preliminary data.</text>
</comment>
<gene>
    <name evidence="4" type="ORF">EVOR1521_LOCUS19997</name>
</gene>
<organism evidence="4 5">
    <name type="scientific">Effrenium voratum</name>
    <dbReference type="NCBI Taxonomy" id="2562239"/>
    <lineage>
        <taxon>Eukaryota</taxon>
        <taxon>Sar</taxon>
        <taxon>Alveolata</taxon>
        <taxon>Dinophyceae</taxon>
        <taxon>Suessiales</taxon>
        <taxon>Symbiodiniaceae</taxon>
        <taxon>Effrenium</taxon>
    </lineage>
</organism>
<dbReference type="AlphaFoldDB" id="A0AA36IX47"/>
<keyword evidence="1" id="KW-0175">Coiled coil</keyword>
<feature type="coiled-coil region" evidence="1">
    <location>
        <begin position="475"/>
        <end position="502"/>
    </location>
</feature>
<name>A0AA36IX47_9DINO</name>
<evidence type="ECO:0000256" key="2">
    <source>
        <dbReference type="SAM" id="Phobius"/>
    </source>
</evidence>
<feature type="transmembrane region" description="Helical" evidence="2">
    <location>
        <begin position="279"/>
        <end position="299"/>
    </location>
</feature>
<keyword evidence="5" id="KW-1185">Reference proteome</keyword>
<evidence type="ECO:0000313" key="5">
    <source>
        <dbReference type="Proteomes" id="UP001178507"/>
    </source>
</evidence>
<keyword evidence="3" id="KW-0732">Signal</keyword>
<keyword evidence="2" id="KW-0472">Membrane</keyword>
<feature type="chain" id="PRO_5041414809" evidence="3">
    <location>
        <begin position="26"/>
        <end position="542"/>
    </location>
</feature>
<evidence type="ECO:0000256" key="1">
    <source>
        <dbReference type="SAM" id="Coils"/>
    </source>
</evidence>